<evidence type="ECO:0000313" key="2">
    <source>
        <dbReference type="EMBL" id="RCX09359.1"/>
    </source>
</evidence>
<accession>A0A369AIY5</accession>
<dbReference type="EMBL" id="QPJT01000036">
    <property type="protein sequence ID" value="RCX09359.1"/>
    <property type="molecule type" value="Genomic_DNA"/>
</dbReference>
<keyword evidence="3" id="KW-1185">Reference proteome</keyword>
<keyword evidence="1" id="KW-0732">Signal</keyword>
<feature type="signal peptide" evidence="1">
    <location>
        <begin position="1"/>
        <end position="24"/>
    </location>
</feature>
<organism evidence="2 3">
    <name type="scientific">Anaerobacterium chartisolvens</name>
    <dbReference type="NCBI Taxonomy" id="1297424"/>
    <lineage>
        <taxon>Bacteria</taxon>
        <taxon>Bacillati</taxon>
        <taxon>Bacillota</taxon>
        <taxon>Clostridia</taxon>
        <taxon>Eubacteriales</taxon>
        <taxon>Oscillospiraceae</taxon>
        <taxon>Anaerobacterium</taxon>
    </lineage>
</organism>
<dbReference type="AlphaFoldDB" id="A0A369AIY5"/>
<dbReference type="RefSeq" id="WP_170138242.1">
    <property type="nucleotide sequence ID" value="NZ_QPJT01000036.1"/>
</dbReference>
<evidence type="ECO:0000256" key="1">
    <source>
        <dbReference type="SAM" id="SignalP"/>
    </source>
</evidence>
<name>A0A369AIY5_9FIRM</name>
<proteinExistence type="predicted"/>
<evidence type="ECO:0000313" key="3">
    <source>
        <dbReference type="Proteomes" id="UP000253034"/>
    </source>
</evidence>
<sequence length="52" mass="5811">MYKKKLLCLLISIAMIMSSSIVCSAESIKINDAKNIMYFNDNNGELIKVVAK</sequence>
<comment type="caution">
    <text evidence="2">The sequence shown here is derived from an EMBL/GenBank/DDBJ whole genome shotgun (WGS) entry which is preliminary data.</text>
</comment>
<dbReference type="Proteomes" id="UP000253034">
    <property type="component" value="Unassembled WGS sequence"/>
</dbReference>
<reference evidence="2 3" key="1">
    <citation type="submission" date="2018-07" db="EMBL/GenBank/DDBJ databases">
        <title>Genomic Encyclopedia of Type Strains, Phase IV (KMG-IV): sequencing the most valuable type-strain genomes for metagenomic binning, comparative biology and taxonomic classification.</title>
        <authorList>
            <person name="Goeker M."/>
        </authorList>
    </citation>
    <scope>NUCLEOTIDE SEQUENCE [LARGE SCALE GENOMIC DNA]</scope>
    <source>
        <strain evidence="2 3">DSM 27016</strain>
    </source>
</reference>
<feature type="chain" id="PRO_5016680199" evidence="1">
    <location>
        <begin position="25"/>
        <end position="52"/>
    </location>
</feature>
<protein>
    <submittedName>
        <fullName evidence="2">Uncharacterized protein</fullName>
    </submittedName>
</protein>
<gene>
    <name evidence="2" type="ORF">DFR58_13635</name>
</gene>